<dbReference type="AlphaFoldDB" id="A0A4Q2EF79"/>
<dbReference type="EC" id="3.5.1.18" evidence="5 14"/>
<evidence type="ECO:0000256" key="11">
    <source>
        <dbReference type="ARBA" id="ARBA00023154"/>
    </source>
</evidence>
<evidence type="ECO:0000256" key="8">
    <source>
        <dbReference type="ARBA" id="ARBA00022801"/>
    </source>
</evidence>
<evidence type="ECO:0000256" key="2">
    <source>
        <dbReference type="ARBA" id="ARBA00001947"/>
    </source>
</evidence>
<gene>
    <name evidence="16" type="ORF">C1706_06760</name>
</gene>
<dbReference type="InterPro" id="IPR011650">
    <property type="entry name" value="Peptidase_M20_dimer"/>
</dbReference>
<dbReference type="GO" id="GO:0009014">
    <property type="term" value="F:succinyl-diaminopimelate desuccinylase activity"/>
    <property type="evidence" value="ECO:0007669"/>
    <property type="project" value="UniProtKB-UniRule"/>
</dbReference>
<dbReference type="OrthoDB" id="9809784at2"/>
<dbReference type="InterPro" id="IPR036264">
    <property type="entry name" value="Bact_exopeptidase_dim_dom"/>
</dbReference>
<organism evidence="16 17">
    <name type="scientific">Propioniciclava flava</name>
    <dbReference type="NCBI Taxonomy" id="2072026"/>
    <lineage>
        <taxon>Bacteria</taxon>
        <taxon>Bacillati</taxon>
        <taxon>Actinomycetota</taxon>
        <taxon>Actinomycetes</taxon>
        <taxon>Propionibacteriales</taxon>
        <taxon>Propionibacteriaceae</taxon>
        <taxon>Propioniciclava</taxon>
    </lineage>
</organism>
<comment type="pathway">
    <text evidence="3">Amino-acid biosynthesis; L-lysine biosynthesis via DAP pathway; LL-2,6-diaminopimelate from (S)-tetrahydrodipicolinate (succinylase route): step 3/3.</text>
</comment>
<evidence type="ECO:0000256" key="1">
    <source>
        <dbReference type="ARBA" id="ARBA00001941"/>
    </source>
</evidence>
<dbReference type="GO" id="GO:0046872">
    <property type="term" value="F:metal ion binding"/>
    <property type="evidence" value="ECO:0007669"/>
    <property type="project" value="UniProtKB-KW"/>
</dbReference>
<proteinExistence type="predicted"/>
<keyword evidence="11" id="KW-0457">Lysine biosynthesis</keyword>
<comment type="subunit">
    <text evidence="4">Homodimer.</text>
</comment>
<evidence type="ECO:0000256" key="9">
    <source>
        <dbReference type="ARBA" id="ARBA00022833"/>
    </source>
</evidence>
<keyword evidence="12" id="KW-0170">Cobalt</keyword>
<evidence type="ECO:0000256" key="3">
    <source>
        <dbReference type="ARBA" id="ARBA00005130"/>
    </source>
</evidence>
<dbReference type="Proteomes" id="UP000290624">
    <property type="component" value="Unassembled WGS sequence"/>
</dbReference>
<dbReference type="GO" id="GO:0009089">
    <property type="term" value="P:lysine biosynthetic process via diaminopimelate"/>
    <property type="evidence" value="ECO:0007669"/>
    <property type="project" value="UniProtKB-UniRule"/>
</dbReference>
<comment type="catalytic activity">
    <reaction evidence="13">
        <text>N-succinyl-(2S,6S)-2,6-diaminopimelate + H2O = (2S,6S)-2,6-diaminopimelate + succinate</text>
        <dbReference type="Rhea" id="RHEA:22608"/>
        <dbReference type="ChEBI" id="CHEBI:15377"/>
        <dbReference type="ChEBI" id="CHEBI:30031"/>
        <dbReference type="ChEBI" id="CHEBI:57609"/>
        <dbReference type="ChEBI" id="CHEBI:58087"/>
        <dbReference type="EC" id="3.5.1.18"/>
    </reaction>
</comment>
<dbReference type="Gene3D" id="3.40.630.10">
    <property type="entry name" value="Zn peptidases"/>
    <property type="match status" value="1"/>
</dbReference>
<dbReference type="GO" id="GO:0006526">
    <property type="term" value="P:L-arginine biosynthetic process"/>
    <property type="evidence" value="ECO:0007669"/>
    <property type="project" value="TreeGrafter"/>
</dbReference>
<keyword evidence="8" id="KW-0378">Hydrolase</keyword>
<evidence type="ECO:0000256" key="13">
    <source>
        <dbReference type="ARBA" id="ARBA00051301"/>
    </source>
</evidence>
<dbReference type="SUPFAM" id="SSF55031">
    <property type="entry name" value="Bacterial exopeptidase dimerisation domain"/>
    <property type="match status" value="1"/>
</dbReference>
<dbReference type="PANTHER" id="PTHR43808:SF31">
    <property type="entry name" value="N-ACETYL-L-CITRULLINE DEACETYLASE"/>
    <property type="match status" value="1"/>
</dbReference>
<dbReference type="InterPro" id="IPR002933">
    <property type="entry name" value="Peptidase_M20"/>
</dbReference>
<keyword evidence="17" id="KW-1185">Reference proteome</keyword>
<reference evidence="16 17" key="1">
    <citation type="submission" date="2018-01" db="EMBL/GenBank/DDBJ databases">
        <title>Lactibacter flavus gen. nov., sp. nov., a novel bacterium of the family Propionibacteriaceae isolated from raw milk and dairy products.</title>
        <authorList>
            <person name="Wenning M."/>
            <person name="Breitenwieser F."/>
            <person name="Huptas C."/>
            <person name="von Neubeck M."/>
            <person name="Busse H.-J."/>
            <person name="Scherer S."/>
        </authorList>
    </citation>
    <scope>NUCLEOTIDE SEQUENCE [LARGE SCALE GENOMIC DNA]</scope>
    <source>
        <strain evidence="16 17">VG341</strain>
    </source>
</reference>
<dbReference type="Pfam" id="PF07687">
    <property type="entry name" value="M20_dimer"/>
    <property type="match status" value="1"/>
</dbReference>
<evidence type="ECO:0000256" key="6">
    <source>
        <dbReference type="ARBA" id="ARBA00022605"/>
    </source>
</evidence>
<dbReference type="GO" id="GO:0019877">
    <property type="term" value="P:diaminopimelate biosynthetic process"/>
    <property type="evidence" value="ECO:0007669"/>
    <property type="project" value="UniProtKB-KW"/>
</dbReference>
<dbReference type="Pfam" id="PF01546">
    <property type="entry name" value="Peptidase_M20"/>
    <property type="match status" value="1"/>
</dbReference>
<dbReference type="InterPro" id="IPR010174">
    <property type="entry name" value="Succinyl-DAP_deSuclase_DapE"/>
</dbReference>
<keyword evidence="9" id="KW-0862">Zinc</keyword>
<dbReference type="PANTHER" id="PTHR43808">
    <property type="entry name" value="ACETYLORNITHINE DEACETYLASE"/>
    <property type="match status" value="1"/>
</dbReference>
<comment type="caution">
    <text evidence="16">The sequence shown here is derived from an EMBL/GenBank/DDBJ whole genome shotgun (WGS) entry which is preliminary data.</text>
</comment>
<evidence type="ECO:0000313" key="16">
    <source>
        <dbReference type="EMBL" id="RXW32260.1"/>
    </source>
</evidence>
<comment type="cofactor">
    <cofactor evidence="1">
        <name>Co(2+)</name>
        <dbReference type="ChEBI" id="CHEBI:48828"/>
    </cofactor>
</comment>
<dbReference type="EMBL" id="PPCV01000004">
    <property type="protein sequence ID" value="RXW32260.1"/>
    <property type="molecule type" value="Genomic_DNA"/>
</dbReference>
<evidence type="ECO:0000313" key="17">
    <source>
        <dbReference type="Proteomes" id="UP000290624"/>
    </source>
</evidence>
<sequence>MPLDLRADLPDLLTSVTDIESVSGHEGALADAVEAALDAVPHLEVTRDGDAVVARTLLGRDARVVIAGHLDTVPVAGNLPSRREGDRIYGRGTADMKGGVTVALAVAAALTSPRHDVTWIFYDNEEVEASRNGLGRLARQHPELLAGDFAVLMEPTGAVIEGGCQGTLRFEIATRGLAAHSARSWLGHNAIHEAAPILDTLAAYSPRTVMVDGLEYREGLNAVRIEGGVAGNVIPDRCTVTVNFRFAPDRSVEDAQRHVAEVFAGHDLVFTDVSAAARPGLDHPAAAAFVAAVGGEPRAKYGWTDVARFSALGIPAVNFGPADPGKAHADDEFCPVADLYAVRDALERWLA</sequence>
<dbReference type="SUPFAM" id="SSF53187">
    <property type="entry name" value="Zn-dependent exopeptidases"/>
    <property type="match status" value="1"/>
</dbReference>
<evidence type="ECO:0000259" key="15">
    <source>
        <dbReference type="Pfam" id="PF07687"/>
    </source>
</evidence>
<comment type="cofactor">
    <cofactor evidence="2">
        <name>Zn(2+)</name>
        <dbReference type="ChEBI" id="CHEBI:29105"/>
    </cofactor>
</comment>
<dbReference type="NCBIfam" id="TIGR01900">
    <property type="entry name" value="dapE-gram_pos"/>
    <property type="match status" value="1"/>
</dbReference>
<evidence type="ECO:0000256" key="14">
    <source>
        <dbReference type="NCBIfam" id="TIGR01900"/>
    </source>
</evidence>
<evidence type="ECO:0000256" key="5">
    <source>
        <dbReference type="ARBA" id="ARBA00011921"/>
    </source>
</evidence>
<dbReference type="RefSeq" id="WP_129458469.1">
    <property type="nucleotide sequence ID" value="NZ_PPCV01000004.1"/>
</dbReference>
<feature type="domain" description="Peptidase M20 dimerisation" evidence="15">
    <location>
        <begin position="166"/>
        <end position="264"/>
    </location>
</feature>
<evidence type="ECO:0000256" key="4">
    <source>
        <dbReference type="ARBA" id="ARBA00011738"/>
    </source>
</evidence>
<keyword evidence="7" id="KW-0479">Metal-binding</keyword>
<keyword evidence="10" id="KW-0220">Diaminopimelate biosynthesis</keyword>
<dbReference type="Gene3D" id="3.30.70.360">
    <property type="match status" value="1"/>
</dbReference>
<dbReference type="FunFam" id="3.30.70.360:FF:000011">
    <property type="entry name" value="Succinyl-diaminopimelate desuccinylase"/>
    <property type="match status" value="1"/>
</dbReference>
<dbReference type="InterPro" id="IPR050072">
    <property type="entry name" value="Peptidase_M20A"/>
</dbReference>
<evidence type="ECO:0000256" key="7">
    <source>
        <dbReference type="ARBA" id="ARBA00022723"/>
    </source>
</evidence>
<evidence type="ECO:0000256" key="10">
    <source>
        <dbReference type="ARBA" id="ARBA00022915"/>
    </source>
</evidence>
<name>A0A4Q2EF79_9ACTN</name>
<dbReference type="GO" id="GO:0008777">
    <property type="term" value="F:acetylornithine deacetylase activity"/>
    <property type="evidence" value="ECO:0007669"/>
    <property type="project" value="TreeGrafter"/>
</dbReference>
<accession>A0A4Q2EF79</accession>
<evidence type="ECO:0000256" key="12">
    <source>
        <dbReference type="ARBA" id="ARBA00023285"/>
    </source>
</evidence>
<protein>
    <recommendedName>
        <fullName evidence="5 14">Succinyl-diaminopimelate desuccinylase</fullName>
        <ecNumber evidence="5 14">3.5.1.18</ecNumber>
    </recommendedName>
</protein>
<keyword evidence="6" id="KW-0028">Amino-acid biosynthesis</keyword>